<dbReference type="Proteomes" id="UP001597374">
    <property type="component" value="Unassembled WGS sequence"/>
</dbReference>
<keyword evidence="3" id="KW-1185">Reference proteome</keyword>
<accession>A0ABW5CWX0</accession>
<dbReference type="Pfam" id="PF22311">
    <property type="entry name" value="DUF6970"/>
    <property type="match status" value="1"/>
</dbReference>
<evidence type="ECO:0000259" key="1">
    <source>
        <dbReference type="Pfam" id="PF22311"/>
    </source>
</evidence>
<feature type="domain" description="DUF6970" evidence="1">
    <location>
        <begin position="60"/>
        <end position="109"/>
    </location>
</feature>
<organism evidence="2 3">
    <name type="scientific">Pontibacter ruber</name>
    <dbReference type="NCBI Taxonomy" id="1343895"/>
    <lineage>
        <taxon>Bacteria</taxon>
        <taxon>Pseudomonadati</taxon>
        <taxon>Bacteroidota</taxon>
        <taxon>Cytophagia</taxon>
        <taxon>Cytophagales</taxon>
        <taxon>Hymenobacteraceae</taxon>
        <taxon>Pontibacter</taxon>
    </lineage>
</organism>
<evidence type="ECO:0000313" key="2">
    <source>
        <dbReference type="EMBL" id="MFD2245530.1"/>
    </source>
</evidence>
<dbReference type="RefSeq" id="WP_250428988.1">
    <property type="nucleotide sequence ID" value="NZ_JALPRR010000002.1"/>
</dbReference>
<dbReference type="PROSITE" id="PS51257">
    <property type="entry name" value="PROKAR_LIPOPROTEIN"/>
    <property type="match status" value="1"/>
</dbReference>
<comment type="caution">
    <text evidence="2">The sequence shown here is derived from an EMBL/GenBank/DDBJ whole genome shotgun (WGS) entry which is preliminary data.</text>
</comment>
<sequence>MRYTALPSFILILFAFLSSGCDEEEDISCIRDCTDQYLAQNNMVRYRGEEIGCKSFLSLYEYKNKQYYLLGNHCADMVSYPTDCDGNKLCENGEDSECREFYKSARYIGIIGIKE</sequence>
<name>A0ABW5CWX0_9BACT</name>
<protein>
    <submittedName>
        <fullName evidence="2">DUF6970 domain-containing protein</fullName>
    </submittedName>
</protein>
<reference evidence="3" key="1">
    <citation type="journal article" date="2019" name="Int. J. Syst. Evol. Microbiol.">
        <title>The Global Catalogue of Microorganisms (GCM) 10K type strain sequencing project: providing services to taxonomists for standard genome sequencing and annotation.</title>
        <authorList>
            <consortium name="The Broad Institute Genomics Platform"/>
            <consortium name="The Broad Institute Genome Sequencing Center for Infectious Disease"/>
            <person name="Wu L."/>
            <person name="Ma J."/>
        </authorList>
    </citation>
    <scope>NUCLEOTIDE SEQUENCE [LARGE SCALE GENOMIC DNA]</scope>
    <source>
        <strain evidence="3">CGMCC 4.1782</strain>
    </source>
</reference>
<dbReference type="InterPro" id="IPR054243">
    <property type="entry name" value="DUF6970"/>
</dbReference>
<proteinExistence type="predicted"/>
<evidence type="ECO:0000313" key="3">
    <source>
        <dbReference type="Proteomes" id="UP001597374"/>
    </source>
</evidence>
<dbReference type="EMBL" id="JBHUIM010000001">
    <property type="protein sequence ID" value="MFD2245530.1"/>
    <property type="molecule type" value="Genomic_DNA"/>
</dbReference>
<gene>
    <name evidence="2" type="ORF">ACFSKP_04635</name>
</gene>